<keyword evidence="3 5" id="KW-0175">Coiled coil</keyword>
<dbReference type="PANTHER" id="PTHR30563">
    <property type="entry name" value="DNA RECOMBINATION PROTEIN RMUC"/>
    <property type="match status" value="1"/>
</dbReference>
<comment type="similarity">
    <text evidence="2">Belongs to the RmuC family.</text>
</comment>
<dbReference type="Proteomes" id="UP001054925">
    <property type="component" value="Unassembled WGS sequence"/>
</dbReference>
<evidence type="ECO:0000256" key="5">
    <source>
        <dbReference type="SAM" id="Coils"/>
    </source>
</evidence>
<gene>
    <name evidence="7" type="ORF">CAT723_11820</name>
</gene>
<keyword evidence="4" id="KW-0233">DNA recombination</keyword>
<dbReference type="PANTHER" id="PTHR30563:SF0">
    <property type="entry name" value="DNA RECOMBINATION PROTEIN RMUC"/>
    <property type="match status" value="1"/>
</dbReference>
<dbReference type="AlphaFoldDB" id="A0AAV5G2F9"/>
<accession>A0AAV5G2F9</accession>
<evidence type="ECO:0000313" key="7">
    <source>
        <dbReference type="EMBL" id="GJN42703.1"/>
    </source>
</evidence>
<dbReference type="RefSeq" id="WP_003846260.1">
    <property type="nucleotide sequence ID" value="NZ_BQKK01000002.1"/>
</dbReference>
<evidence type="ECO:0000256" key="6">
    <source>
        <dbReference type="SAM" id="MobiDB-lite"/>
    </source>
</evidence>
<evidence type="ECO:0000256" key="4">
    <source>
        <dbReference type="ARBA" id="ARBA00023172"/>
    </source>
</evidence>
<dbReference type="InterPro" id="IPR003798">
    <property type="entry name" value="DNA_recombination_RmuC"/>
</dbReference>
<comment type="function">
    <text evidence="1">Involved in DNA recombination.</text>
</comment>
<evidence type="ECO:0008006" key="9">
    <source>
        <dbReference type="Google" id="ProtNLM"/>
    </source>
</evidence>
<organism evidence="7 8">
    <name type="scientific">Corynebacterium ammoniagenes</name>
    <name type="common">Brevibacterium ammoniagenes</name>
    <dbReference type="NCBI Taxonomy" id="1697"/>
    <lineage>
        <taxon>Bacteria</taxon>
        <taxon>Bacillati</taxon>
        <taxon>Actinomycetota</taxon>
        <taxon>Actinomycetes</taxon>
        <taxon>Mycobacteriales</taxon>
        <taxon>Corynebacteriaceae</taxon>
        <taxon>Corynebacterium</taxon>
    </lineage>
</organism>
<dbReference type="EMBL" id="BQKK01000002">
    <property type="protein sequence ID" value="GJN42703.1"/>
    <property type="molecule type" value="Genomic_DNA"/>
</dbReference>
<feature type="compositionally biased region" description="Low complexity" evidence="6">
    <location>
        <begin position="368"/>
        <end position="381"/>
    </location>
</feature>
<evidence type="ECO:0000256" key="3">
    <source>
        <dbReference type="ARBA" id="ARBA00023054"/>
    </source>
</evidence>
<name>A0AAV5G2F9_CORAM</name>
<feature type="region of interest" description="Disordered" evidence="6">
    <location>
        <begin position="350"/>
        <end position="417"/>
    </location>
</feature>
<comment type="caution">
    <text evidence="7">The sequence shown here is derived from an EMBL/GenBank/DDBJ whole genome shotgun (WGS) entry which is preliminary data.</text>
</comment>
<evidence type="ECO:0000256" key="1">
    <source>
        <dbReference type="ARBA" id="ARBA00003416"/>
    </source>
</evidence>
<dbReference type="Pfam" id="PF02646">
    <property type="entry name" value="RmuC"/>
    <property type="match status" value="1"/>
</dbReference>
<protein>
    <recommendedName>
        <fullName evidence="9">DNA recombination protein RmuC</fullName>
    </recommendedName>
</protein>
<sequence>MSSALPITLLLVGLFIGLLLGAALGWFVHSSRTSAYNSRQGAGAESLEQSSSTDQAELALSVNKSVNQSVAQTIVPLERAMERLGSQLQELESERVNAFAQLSSQVHSMSRTSTRLSDRTDQLVTALRSPNVRGRWGEIQLERVVELGGMVKHVDFESQVTAYLGNKAVRPDLVVNLSADRHIVVDAKVPFSAYLDALETSDPEEHAAYLRRHAHMVRTHVQQLSHKDYIEAFSPTPEFVVLFTPADPFLDAALGVDPELLEFAFERNVVIATPTTLFALLRTVALGWRHEDISDKAREVQRLGSELYSRLNTVGDHYNRVGRSLEKAVEAFNSTLSSMDSRVMVTARRLSEMDIPTRTDKRPTNLSPVTAAPAKATPRTTPDSEREEPSVDDTQPRHAAGDSDGGSDLFGNYWSGS</sequence>
<evidence type="ECO:0000256" key="2">
    <source>
        <dbReference type="ARBA" id="ARBA00009840"/>
    </source>
</evidence>
<evidence type="ECO:0000313" key="8">
    <source>
        <dbReference type="Proteomes" id="UP001054925"/>
    </source>
</evidence>
<proteinExistence type="inferred from homology"/>
<feature type="coiled-coil region" evidence="5">
    <location>
        <begin position="74"/>
        <end position="101"/>
    </location>
</feature>
<reference evidence="7" key="1">
    <citation type="submission" date="2021-12" db="EMBL/GenBank/DDBJ databases">
        <title>Draft genome sequence of Corynebacterium ammoniagenes strain T-723.</title>
        <authorList>
            <person name="Matsuzawa M."/>
            <person name="Hiratani M."/>
            <person name="Abe I."/>
            <person name="Tsuji Y."/>
            <person name="Nakamura J."/>
        </authorList>
    </citation>
    <scope>NUCLEOTIDE SEQUENCE</scope>
    <source>
        <strain evidence="7">T-723</strain>
    </source>
</reference>
<feature type="compositionally biased region" description="Basic and acidic residues" evidence="6">
    <location>
        <begin position="350"/>
        <end position="363"/>
    </location>
</feature>
<dbReference type="GO" id="GO:0006310">
    <property type="term" value="P:DNA recombination"/>
    <property type="evidence" value="ECO:0007669"/>
    <property type="project" value="UniProtKB-KW"/>
</dbReference>
<feature type="compositionally biased region" description="Basic and acidic residues" evidence="6">
    <location>
        <begin position="382"/>
        <end position="401"/>
    </location>
</feature>